<sequence length="144" mass="16395">MPNDLDSIDAAIAGMYAMISGPAGPRDWRRQDDCFHPDCRQIRTGVDADGTPWMQAFDLAAYRQDVDRLLSSQGFHEVETARELQVFGNIAHAWSRYEARVAPDAPQVERRGVNSIQLYREADGRWRIIHMIWDNERPGLSLPA</sequence>
<dbReference type="RefSeq" id="WP_141517526.1">
    <property type="nucleotide sequence ID" value="NZ_VICE01000040.1"/>
</dbReference>
<dbReference type="OrthoDB" id="8754772at2"/>
<dbReference type="AlphaFoldDB" id="A0A508ALC4"/>
<evidence type="ECO:0008006" key="3">
    <source>
        <dbReference type="Google" id="ProtNLM"/>
    </source>
</evidence>
<evidence type="ECO:0000313" key="1">
    <source>
        <dbReference type="EMBL" id="TQD49713.1"/>
    </source>
</evidence>
<dbReference type="SUPFAM" id="SSF54427">
    <property type="entry name" value="NTF2-like"/>
    <property type="match status" value="1"/>
</dbReference>
<gene>
    <name evidence="1" type="ORF">FKV25_04110</name>
</gene>
<comment type="caution">
    <text evidence="1">The sequence shown here is derived from an EMBL/GenBank/DDBJ whole genome shotgun (WGS) entry which is preliminary data.</text>
</comment>
<accession>A0A508ALC4</accession>
<organism evidence="1 2">
    <name type="scientific">Marilutibacter aestuarii</name>
    <dbReference type="NCBI Taxonomy" id="1706195"/>
    <lineage>
        <taxon>Bacteria</taxon>
        <taxon>Pseudomonadati</taxon>
        <taxon>Pseudomonadota</taxon>
        <taxon>Gammaproteobacteria</taxon>
        <taxon>Lysobacterales</taxon>
        <taxon>Lysobacteraceae</taxon>
        <taxon>Marilutibacter</taxon>
    </lineage>
</organism>
<dbReference type="Proteomes" id="UP000318212">
    <property type="component" value="Unassembled WGS sequence"/>
</dbReference>
<reference evidence="1 2" key="1">
    <citation type="submission" date="2019-06" db="EMBL/GenBank/DDBJ databases">
        <title>Lysobacter alkalisoli sp. nov. isolated from saline soil.</title>
        <authorList>
            <person name="Sun J.-Q."/>
            <person name="Xu L."/>
        </authorList>
    </citation>
    <scope>NUCLEOTIDE SEQUENCE [LARGE SCALE GENOMIC DNA]</scope>
    <source>
        <strain evidence="1 2">JCM 31130</strain>
    </source>
</reference>
<dbReference type="InterPro" id="IPR032710">
    <property type="entry name" value="NTF2-like_dom_sf"/>
</dbReference>
<dbReference type="Gene3D" id="3.10.450.50">
    <property type="match status" value="1"/>
</dbReference>
<evidence type="ECO:0000313" key="2">
    <source>
        <dbReference type="Proteomes" id="UP000318212"/>
    </source>
</evidence>
<proteinExistence type="predicted"/>
<dbReference type="EMBL" id="VICE01000040">
    <property type="protein sequence ID" value="TQD49713.1"/>
    <property type="molecule type" value="Genomic_DNA"/>
</dbReference>
<protein>
    <recommendedName>
        <fullName evidence="3">Nuclear transport factor 2 family protein</fullName>
    </recommendedName>
</protein>
<name>A0A508ALC4_9GAMM</name>
<keyword evidence="2" id="KW-1185">Reference proteome</keyword>